<gene>
    <name evidence="1" type="ORF">PCC79_08985</name>
</gene>
<sequence>MSVGEIAGLVAAVRPRAWVADFATTDARARRAKHTELMGLLTTTERGRLE</sequence>
<keyword evidence="2" id="KW-1185">Reference proteome</keyword>
<name>A0ABZ3C3V0_9ACTN</name>
<dbReference type="RefSeq" id="WP_232547852.1">
    <property type="nucleotide sequence ID" value="NZ_CP115965.1"/>
</dbReference>
<accession>A0ABZ3C3V0</accession>
<evidence type="ECO:0000313" key="1">
    <source>
        <dbReference type="EMBL" id="WZW97061.1"/>
    </source>
</evidence>
<evidence type="ECO:0000313" key="2">
    <source>
        <dbReference type="Proteomes" id="UP001434337"/>
    </source>
</evidence>
<dbReference type="Proteomes" id="UP001434337">
    <property type="component" value="Chromosome"/>
</dbReference>
<dbReference type="EMBL" id="CP115965">
    <property type="protein sequence ID" value="WZW97061.1"/>
    <property type="molecule type" value="Genomic_DNA"/>
</dbReference>
<organism evidence="1 2">
    <name type="scientific">Propioniciclava soli</name>
    <dbReference type="NCBI Taxonomy" id="2775081"/>
    <lineage>
        <taxon>Bacteria</taxon>
        <taxon>Bacillati</taxon>
        <taxon>Actinomycetota</taxon>
        <taxon>Actinomycetes</taxon>
        <taxon>Propionibacteriales</taxon>
        <taxon>Propionibacteriaceae</taxon>
        <taxon>Propioniciclava</taxon>
    </lineage>
</organism>
<reference evidence="1 2" key="1">
    <citation type="journal article" date="2023" name="Environ Microbiome">
        <title>A coral-associated actinobacterium mitigates coral bleaching under heat stress.</title>
        <authorList>
            <person name="Li J."/>
            <person name="Zou Y."/>
            <person name="Li Q."/>
            <person name="Zhang J."/>
            <person name="Bourne D.G."/>
            <person name="Lyu Y."/>
            <person name="Liu C."/>
            <person name="Zhang S."/>
        </authorList>
    </citation>
    <scope>NUCLEOTIDE SEQUENCE [LARGE SCALE GENOMIC DNA]</scope>
    <source>
        <strain evidence="1 2">SCSIO 13291</strain>
    </source>
</reference>
<proteinExistence type="predicted"/>
<protein>
    <submittedName>
        <fullName evidence="1">Uncharacterized protein</fullName>
    </submittedName>
</protein>